<name>A0A6I4THB8_9SPHN</name>
<keyword evidence="2" id="KW-0418">Kinase</keyword>
<dbReference type="PIRSF" id="PIRSF006092">
    <property type="entry name" value="GreA_GreB"/>
    <property type="match status" value="1"/>
</dbReference>
<dbReference type="GO" id="GO:0032784">
    <property type="term" value="P:regulation of DNA-templated transcription elongation"/>
    <property type="evidence" value="ECO:0007669"/>
    <property type="project" value="InterPro"/>
</dbReference>
<dbReference type="InterPro" id="IPR036953">
    <property type="entry name" value="GreA/GreB_C_sf"/>
</dbReference>
<dbReference type="GO" id="GO:0070063">
    <property type="term" value="F:RNA polymerase binding"/>
    <property type="evidence" value="ECO:0007669"/>
    <property type="project" value="InterPro"/>
</dbReference>
<proteinExistence type="predicted"/>
<protein>
    <submittedName>
        <fullName evidence="2">Nucleoside diphosphate kinase regulator</fullName>
    </submittedName>
</protein>
<comment type="caution">
    <text evidence="2">The sequence shown here is derived from an EMBL/GenBank/DDBJ whole genome shotgun (WGS) entry which is preliminary data.</text>
</comment>
<organism evidence="2 3">
    <name type="scientific">Tsuneonella aeria</name>
    <dbReference type="NCBI Taxonomy" id="1837929"/>
    <lineage>
        <taxon>Bacteria</taxon>
        <taxon>Pseudomonadati</taxon>
        <taxon>Pseudomonadota</taxon>
        <taxon>Alphaproteobacteria</taxon>
        <taxon>Sphingomonadales</taxon>
        <taxon>Erythrobacteraceae</taxon>
        <taxon>Tsuneonella</taxon>
    </lineage>
</organism>
<evidence type="ECO:0000259" key="1">
    <source>
        <dbReference type="Pfam" id="PF01272"/>
    </source>
</evidence>
<dbReference type="InterPro" id="IPR001437">
    <property type="entry name" value="Tscrpt_elong_fac_GreA/B_C"/>
</dbReference>
<evidence type="ECO:0000313" key="3">
    <source>
        <dbReference type="Proteomes" id="UP000439522"/>
    </source>
</evidence>
<keyword evidence="3" id="KW-1185">Reference proteome</keyword>
<accession>A0A6I4THB8</accession>
<dbReference type="PANTHER" id="PTHR30437:SF5">
    <property type="entry name" value="REGULATOR OF NUCLEOSIDE DIPHOSPHATE KINASE"/>
    <property type="match status" value="1"/>
</dbReference>
<dbReference type="Gene3D" id="3.10.50.30">
    <property type="entry name" value="Transcription elongation factor, GreA/GreB, C-terminal domain"/>
    <property type="match status" value="1"/>
</dbReference>
<dbReference type="PANTHER" id="PTHR30437">
    <property type="entry name" value="TRANSCRIPTION ELONGATION FACTOR GREA"/>
    <property type="match status" value="1"/>
</dbReference>
<dbReference type="RefSeq" id="WP_160611748.1">
    <property type="nucleotide sequence ID" value="NZ_WTZA01000002.1"/>
</dbReference>
<gene>
    <name evidence="2" type="ORF">GRI40_11695</name>
</gene>
<feature type="domain" description="Transcription elongation factor GreA/GreB C-terminal" evidence="1">
    <location>
        <begin position="56"/>
        <end position="131"/>
    </location>
</feature>
<dbReference type="GO" id="GO:0003677">
    <property type="term" value="F:DNA binding"/>
    <property type="evidence" value="ECO:0007669"/>
    <property type="project" value="InterPro"/>
</dbReference>
<dbReference type="OrthoDB" id="192847at2"/>
<dbReference type="EMBL" id="WTZA01000002">
    <property type="protein sequence ID" value="MXO75878.1"/>
    <property type="molecule type" value="Genomic_DNA"/>
</dbReference>
<dbReference type="Pfam" id="PF01272">
    <property type="entry name" value="GreA_GreB"/>
    <property type="match status" value="1"/>
</dbReference>
<dbReference type="SUPFAM" id="SSF54534">
    <property type="entry name" value="FKBP-like"/>
    <property type="match status" value="1"/>
</dbReference>
<dbReference type="Proteomes" id="UP000439522">
    <property type="component" value="Unassembled WGS sequence"/>
</dbReference>
<dbReference type="GO" id="GO:0006354">
    <property type="term" value="P:DNA-templated transcription elongation"/>
    <property type="evidence" value="ECO:0007669"/>
    <property type="project" value="TreeGrafter"/>
</dbReference>
<dbReference type="AlphaFoldDB" id="A0A6I4THB8"/>
<dbReference type="GO" id="GO:0016301">
    <property type="term" value="F:kinase activity"/>
    <property type="evidence" value="ECO:0007669"/>
    <property type="project" value="UniProtKB-KW"/>
</dbReference>
<sequence length="133" mass="14238">MTDNPARERPPIMIAAEEADALSELAVAASTRNPAVSRMLLEEIDRADLVERDAMPADVVGMGSSVTFAVEDGDAARTVTLVYPAEADIEQGRVSILTPVGAGLLGLRVGQTISWPTRNGEERLLRIEAVERP</sequence>
<reference evidence="2 3" key="1">
    <citation type="submission" date="2019-12" db="EMBL/GenBank/DDBJ databases">
        <title>Genomic-based taxomic classification of the family Erythrobacteraceae.</title>
        <authorList>
            <person name="Xu L."/>
        </authorList>
    </citation>
    <scope>NUCLEOTIDE SEQUENCE [LARGE SCALE GENOMIC DNA]</scope>
    <source>
        <strain evidence="2 3">100921-2</strain>
    </source>
</reference>
<evidence type="ECO:0000313" key="2">
    <source>
        <dbReference type="EMBL" id="MXO75878.1"/>
    </source>
</evidence>
<keyword evidence="2" id="KW-0808">Transferase</keyword>
<dbReference type="NCBIfam" id="NF004396">
    <property type="entry name" value="PRK05753.1"/>
    <property type="match status" value="1"/>
</dbReference>
<dbReference type="InterPro" id="IPR023459">
    <property type="entry name" value="Tscrpt_elong_fac_GreA/B_fam"/>
</dbReference>